<dbReference type="InterPro" id="IPR036055">
    <property type="entry name" value="LDL_receptor-like_sf"/>
</dbReference>
<comment type="caution">
    <text evidence="2">Lacks conserved residue(s) required for the propagation of feature annotation.</text>
</comment>
<dbReference type="CDD" id="cd00112">
    <property type="entry name" value="LDLa"/>
    <property type="match status" value="1"/>
</dbReference>
<feature type="domain" description="Peptidase S1" evidence="4">
    <location>
        <begin position="97"/>
        <end position="350"/>
    </location>
</feature>
<evidence type="ECO:0000256" key="1">
    <source>
        <dbReference type="ARBA" id="ARBA00023157"/>
    </source>
</evidence>
<evidence type="ECO:0000256" key="2">
    <source>
        <dbReference type="PROSITE-ProRule" id="PRU00124"/>
    </source>
</evidence>
<dbReference type="InterPro" id="IPR043504">
    <property type="entry name" value="Peptidase_S1_PA_chymotrypsin"/>
</dbReference>
<dbReference type="Gene3D" id="2.40.10.10">
    <property type="entry name" value="Trypsin-like serine proteases"/>
    <property type="match status" value="1"/>
</dbReference>
<proteinExistence type="predicted"/>
<dbReference type="SMART" id="SM00192">
    <property type="entry name" value="LDLa"/>
    <property type="match status" value="1"/>
</dbReference>
<organism evidence="5 6">
    <name type="scientific">Macrosiphum euphorbiae</name>
    <name type="common">potato aphid</name>
    <dbReference type="NCBI Taxonomy" id="13131"/>
    <lineage>
        <taxon>Eukaryota</taxon>
        <taxon>Metazoa</taxon>
        <taxon>Ecdysozoa</taxon>
        <taxon>Arthropoda</taxon>
        <taxon>Hexapoda</taxon>
        <taxon>Insecta</taxon>
        <taxon>Pterygota</taxon>
        <taxon>Neoptera</taxon>
        <taxon>Paraneoptera</taxon>
        <taxon>Hemiptera</taxon>
        <taxon>Sternorrhyncha</taxon>
        <taxon>Aphidomorpha</taxon>
        <taxon>Aphidoidea</taxon>
        <taxon>Aphididae</taxon>
        <taxon>Macrosiphini</taxon>
        <taxon>Macrosiphum</taxon>
    </lineage>
</organism>
<reference evidence="5 6" key="1">
    <citation type="submission" date="2023-01" db="EMBL/GenBank/DDBJ databases">
        <authorList>
            <person name="Whitehead M."/>
        </authorList>
    </citation>
    <scope>NUCLEOTIDE SEQUENCE [LARGE SCALE GENOMIC DNA]</scope>
</reference>
<feature type="disulfide bond" evidence="2">
    <location>
        <begin position="45"/>
        <end position="63"/>
    </location>
</feature>
<dbReference type="GO" id="GO:0006508">
    <property type="term" value="P:proteolysis"/>
    <property type="evidence" value="ECO:0007669"/>
    <property type="project" value="InterPro"/>
</dbReference>
<protein>
    <recommendedName>
        <fullName evidence="4">Peptidase S1 domain-containing protein</fullName>
    </recommendedName>
</protein>
<keyword evidence="3" id="KW-0732">Signal</keyword>
<accession>A0AAV0VI91</accession>
<sequence length="496" mass="55833">MEVMNSRIIIYSCLIFGFGILCDGKHERRQAVPFCSENSEDNFYCSNGLCIEMSWVCDGRKDCSDGSDEIKELCARYEYRTNMSDCGKVNINNPVLLEGGKNKATVETAPWFVAIFQLFDMEYQFICVGSIIAPHLVISVAKPFWKKGMLTKQISITDGLYKIAVGKCDKNFNVIDNVLTQIMDVHMIYVPNGYNKNENGLHNDDISVLVLANKVSFSNGITPVCIDWNSKYNTQDGDQGQIFNWGDTNNGSESSVLLERFFPYINPSTCRQFYHRKRTAAFVTYDKFCAGPISKSEDINDITGAGISFLHGSSYFLTGVLGLVHIDTYYKVPAFTDIKYHVPWIRGISNKHIILNSCVLPTVEGVVYSYKGSNDILSHGTLINRHRTVIENCELGYHKAYPNGFRLCLGKGNWLSNYDKLCFKMCPPLEADSLDIKFSHNSDYTNCSNLSIPGTIAIPSCKPTYAAPNGQEETPLELRCQSNGLWNKQLYRCKPM</sequence>
<dbReference type="PROSITE" id="PS50240">
    <property type="entry name" value="TRYPSIN_DOM"/>
    <property type="match status" value="1"/>
</dbReference>
<evidence type="ECO:0000256" key="3">
    <source>
        <dbReference type="SAM" id="SignalP"/>
    </source>
</evidence>
<evidence type="ECO:0000313" key="6">
    <source>
        <dbReference type="Proteomes" id="UP001160148"/>
    </source>
</evidence>
<keyword evidence="1 2" id="KW-1015">Disulfide bond</keyword>
<feature type="chain" id="PRO_5044010039" description="Peptidase S1 domain-containing protein" evidence="3">
    <location>
        <begin position="25"/>
        <end position="496"/>
    </location>
</feature>
<name>A0AAV0VI91_9HEMI</name>
<comment type="caution">
    <text evidence="5">The sequence shown here is derived from an EMBL/GenBank/DDBJ whole genome shotgun (WGS) entry which is preliminary data.</text>
</comment>
<feature type="signal peptide" evidence="3">
    <location>
        <begin position="1"/>
        <end position="24"/>
    </location>
</feature>
<dbReference type="Gene3D" id="4.10.400.10">
    <property type="entry name" value="Low-density Lipoprotein Receptor"/>
    <property type="match status" value="1"/>
</dbReference>
<dbReference type="SUPFAM" id="SSF57424">
    <property type="entry name" value="LDL receptor-like module"/>
    <property type="match status" value="1"/>
</dbReference>
<evidence type="ECO:0000259" key="4">
    <source>
        <dbReference type="PROSITE" id="PS50240"/>
    </source>
</evidence>
<dbReference type="SUPFAM" id="SSF50494">
    <property type="entry name" value="Trypsin-like serine proteases"/>
    <property type="match status" value="1"/>
</dbReference>
<keyword evidence="6" id="KW-1185">Reference proteome</keyword>
<dbReference type="PROSITE" id="PS01209">
    <property type="entry name" value="LDLRA_1"/>
    <property type="match status" value="1"/>
</dbReference>
<dbReference type="AlphaFoldDB" id="A0AAV0VI91"/>
<dbReference type="PANTHER" id="PTHR24252:SF7">
    <property type="entry name" value="HYALIN"/>
    <property type="match status" value="1"/>
</dbReference>
<dbReference type="Pfam" id="PF00057">
    <property type="entry name" value="Ldl_recept_a"/>
    <property type="match status" value="1"/>
</dbReference>
<dbReference type="InterPro" id="IPR009003">
    <property type="entry name" value="Peptidase_S1_PA"/>
</dbReference>
<dbReference type="PROSITE" id="PS50068">
    <property type="entry name" value="LDLRA_2"/>
    <property type="match status" value="1"/>
</dbReference>
<dbReference type="GO" id="GO:0004252">
    <property type="term" value="F:serine-type endopeptidase activity"/>
    <property type="evidence" value="ECO:0007669"/>
    <property type="project" value="InterPro"/>
</dbReference>
<dbReference type="InterPro" id="IPR002172">
    <property type="entry name" value="LDrepeatLR_classA_rpt"/>
</dbReference>
<dbReference type="InterPro" id="IPR023415">
    <property type="entry name" value="LDLR_class-A_CS"/>
</dbReference>
<evidence type="ECO:0000313" key="5">
    <source>
        <dbReference type="EMBL" id="CAI6343863.1"/>
    </source>
</evidence>
<dbReference type="EMBL" id="CARXXK010000001">
    <property type="protein sequence ID" value="CAI6343863.1"/>
    <property type="molecule type" value="Genomic_DNA"/>
</dbReference>
<dbReference type="Pfam" id="PF00089">
    <property type="entry name" value="Trypsin"/>
    <property type="match status" value="1"/>
</dbReference>
<dbReference type="SMART" id="SM00020">
    <property type="entry name" value="Tryp_SPc"/>
    <property type="match status" value="1"/>
</dbReference>
<dbReference type="InterPro" id="IPR001254">
    <property type="entry name" value="Trypsin_dom"/>
</dbReference>
<dbReference type="Proteomes" id="UP001160148">
    <property type="component" value="Unassembled WGS sequence"/>
</dbReference>
<dbReference type="PANTHER" id="PTHR24252">
    <property type="entry name" value="ACROSIN-RELATED"/>
    <property type="match status" value="1"/>
</dbReference>
<gene>
    <name evidence="5" type="ORF">MEUPH1_LOCUS1070</name>
</gene>